<feature type="compositionally biased region" description="Basic residues" evidence="1">
    <location>
        <begin position="407"/>
        <end position="416"/>
    </location>
</feature>
<dbReference type="EMBL" id="JABBWD010000020">
    <property type="protein sequence ID" value="KAG1777478.1"/>
    <property type="molecule type" value="Genomic_DNA"/>
</dbReference>
<dbReference type="AlphaFoldDB" id="A0A9P6ZW07"/>
<evidence type="ECO:0000256" key="1">
    <source>
        <dbReference type="SAM" id="MobiDB-lite"/>
    </source>
</evidence>
<feature type="compositionally biased region" description="Polar residues" evidence="1">
    <location>
        <begin position="146"/>
        <end position="157"/>
    </location>
</feature>
<sequence length="425" mass="45096">MTSTSHNECSGLRVVFAFVCGLLLQKSLTPINAHTSKLRAVASLVNPAAMEVESGKRKREEDQLPNITYLVGDRSFDRLFKEQSLEEIQSVVRRKLQLPSNSTVKLKQLRGSKVIDLDDDDDFDAFSARARLMKLVDVAVEISQTPPAQGATSSTSMGEALKNSETGVAKKKRKANNDQPPDGNTTVAPEPKTKKQKTDLPAVTKHTEAAPTSKVASKNNFLEEFLEGLGRKPAPVSAPVESSLKPSAKPEVLISTKAPIPTDGEPPKKKPKAAKAGTAKDAPEKPPKKTKKAKETEKTKETSSLPVSDDKAVPAPSGSSEPLKKLSGTKKIATRSSALQSVGGDKSANGAVDGTAASEKKKSKVKGKEVESEVAPSEPAPETSVLLKGRKKVAIAGASEAPAPKEKKTKQSKATKAKASDADDQ</sequence>
<keyword evidence="3" id="KW-1185">Reference proteome</keyword>
<gene>
    <name evidence="2" type="ORF">EV702DRAFT_262851</name>
</gene>
<evidence type="ECO:0000313" key="3">
    <source>
        <dbReference type="Proteomes" id="UP000714275"/>
    </source>
</evidence>
<accession>A0A9P6ZW07</accession>
<dbReference type="Proteomes" id="UP000714275">
    <property type="component" value="Unassembled WGS sequence"/>
</dbReference>
<feature type="region of interest" description="Disordered" evidence="1">
    <location>
        <begin position="146"/>
        <end position="218"/>
    </location>
</feature>
<reference evidence="2" key="1">
    <citation type="journal article" date="2020" name="New Phytol.">
        <title>Comparative genomics reveals dynamic genome evolution in host specialist ectomycorrhizal fungi.</title>
        <authorList>
            <person name="Lofgren L.A."/>
            <person name="Nguyen N.H."/>
            <person name="Vilgalys R."/>
            <person name="Ruytinx J."/>
            <person name="Liao H.L."/>
            <person name="Branco S."/>
            <person name="Kuo A."/>
            <person name="LaButti K."/>
            <person name="Lipzen A."/>
            <person name="Andreopoulos W."/>
            <person name="Pangilinan J."/>
            <person name="Riley R."/>
            <person name="Hundley H."/>
            <person name="Na H."/>
            <person name="Barry K."/>
            <person name="Grigoriev I.V."/>
            <person name="Stajich J.E."/>
            <person name="Kennedy P.G."/>
        </authorList>
    </citation>
    <scope>NUCLEOTIDE SEQUENCE</scope>
    <source>
        <strain evidence="2">DOB743</strain>
    </source>
</reference>
<feature type="region of interest" description="Disordered" evidence="1">
    <location>
        <begin position="230"/>
        <end position="425"/>
    </location>
</feature>
<feature type="compositionally biased region" description="Polar residues" evidence="1">
    <location>
        <begin position="177"/>
        <end position="187"/>
    </location>
</feature>
<name>A0A9P6ZW07_9AGAM</name>
<feature type="compositionally biased region" description="Basic and acidic residues" evidence="1">
    <location>
        <begin position="281"/>
        <end position="301"/>
    </location>
</feature>
<comment type="caution">
    <text evidence="2">The sequence shown here is derived from an EMBL/GenBank/DDBJ whole genome shotgun (WGS) entry which is preliminary data.</text>
</comment>
<dbReference type="OrthoDB" id="3357439at2759"/>
<evidence type="ECO:0000313" key="2">
    <source>
        <dbReference type="EMBL" id="KAG1777478.1"/>
    </source>
</evidence>
<protein>
    <submittedName>
        <fullName evidence="2">Uncharacterized protein</fullName>
    </submittedName>
</protein>
<feature type="compositionally biased region" description="Low complexity" evidence="1">
    <location>
        <begin position="373"/>
        <end position="382"/>
    </location>
</feature>
<organism evidence="2 3">
    <name type="scientific">Suillus placidus</name>
    <dbReference type="NCBI Taxonomy" id="48579"/>
    <lineage>
        <taxon>Eukaryota</taxon>
        <taxon>Fungi</taxon>
        <taxon>Dikarya</taxon>
        <taxon>Basidiomycota</taxon>
        <taxon>Agaricomycotina</taxon>
        <taxon>Agaricomycetes</taxon>
        <taxon>Agaricomycetidae</taxon>
        <taxon>Boletales</taxon>
        <taxon>Suillineae</taxon>
        <taxon>Suillaceae</taxon>
        <taxon>Suillus</taxon>
    </lineage>
</organism>
<proteinExistence type="predicted"/>